<dbReference type="InterPro" id="IPR036890">
    <property type="entry name" value="HATPase_C_sf"/>
</dbReference>
<dbReference type="Pfam" id="PF02518">
    <property type="entry name" value="HATPase_c"/>
    <property type="match status" value="1"/>
</dbReference>
<dbReference type="SUPFAM" id="SSF55874">
    <property type="entry name" value="ATPase domain of HSP90 chaperone/DNA topoisomerase II/histidine kinase"/>
    <property type="match status" value="1"/>
</dbReference>
<dbReference type="CDD" id="cd00075">
    <property type="entry name" value="HATPase"/>
    <property type="match status" value="1"/>
</dbReference>
<evidence type="ECO:0000313" key="11">
    <source>
        <dbReference type="EMBL" id="GAA2105338.1"/>
    </source>
</evidence>
<dbReference type="Pfam" id="PF00512">
    <property type="entry name" value="HisKA"/>
    <property type="match status" value="1"/>
</dbReference>
<dbReference type="PRINTS" id="PR00344">
    <property type="entry name" value="BCTRLSENSOR"/>
</dbReference>
<keyword evidence="7" id="KW-0902">Two-component regulatory system</keyword>
<accession>A0ABP5IRJ4</accession>
<comment type="caution">
    <text evidence="11">The sequence shown here is derived from an EMBL/GenBank/DDBJ whole genome shotgun (WGS) entry which is preliminary data.</text>
</comment>
<reference evidence="12" key="1">
    <citation type="journal article" date="2019" name="Int. J. Syst. Evol. Microbiol.">
        <title>The Global Catalogue of Microorganisms (GCM) 10K type strain sequencing project: providing services to taxonomists for standard genome sequencing and annotation.</title>
        <authorList>
            <consortium name="The Broad Institute Genomics Platform"/>
            <consortium name="The Broad Institute Genome Sequencing Center for Infectious Disease"/>
            <person name="Wu L."/>
            <person name="Ma J."/>
        </authorList>
    </citation>
    <scope>NUCLEOTIDE SEQUENCE [LARGE SCALE GENOMIC DNA]</scope>
    <source>
        <strain evidence="12">JCM 13813</strain>
    </source>
</reference>
<dbReference type="CDD" id="cd00082">
    <property type="entry name" value="HisKA"/>
    <property type="match status" value="1"/>
</dbReference>
<evidence type="ECO:0000256" key="9">
    <source>
        <dbReference type="SAM" id="MobiDB-lite"/>
    </source>
</evidence>
<organism evidence="11 12">
    <name type="scientific">Nocardioides furvisabuli</name>
    <dbReference type="NCBI Taxonomy" id="375542"/>
    <lineage>
        <taxon>Bacteria</taxon>
        <taxon>Bacillati</taxon>
        <taxon>Actinomycetota</taxon>
        <taxon>Actinomycetes</taxon>
        <taxon>Propionibacteriales</taxon>
        <taxon>Nocardioidaceae</taxon>
        <taxon>Nocardioides</taxon>
    </lineage>
</organism>
<keyword evidence="4" id="KW-0597">Phosphoprotein</keyword>
<dbReference type="InterPro" id="IPR004358">
    <property type="entry name" value="Sig_transdc_His_kin-like_C"/>
</dbReference>
<dbReference type="SMART" id="SM00387">
    <property type="entry name" value="HATPase_c"/>
    <property type="match status" value="1"/>
</dbReference>
<evidence type="ECO:0000256" key="7">
    <source>
        <dbReference type="ARBA" id="ARBA00023012"/>
    </source>
</evidence>
<dbReference type="PANTHER" id="PTHR45453">
    <property type="entry name" value="PHOSPHATE REGULON SENSOR PROTEIN PHOR"/>
    <property type="match status" value="1"/>
</dbReference>
<keyword evidence="11" id="KW-0067">ATP-binding</keyword>
<dbReference type="EMBL" id="BAAAMQ010000010">
    <property type="protein sequence ID" value="GAA2105338.1"/>
    <property type="molecule type" value="Genomic_DNA"/>
</dbReference>
<evidence type="ECO:0000259" key="10">
    <source>
        <dbReference type="PROSITE" id="PS50109"/>
    </source>
</evidence>
<evidence type="ECO:0000256" key="5">
    <source>
        <dbReference type="ARBA" id="ARBA00022679"/>
    </source>
</evidence>
<keyword evidence="6" id="KW-0418">Kinase</keyword>
<sequence length="413" mass="43755">MQAGLAALIGAIVAGGAMLAWHISDRQRHTLPQVEEPVVQAGVAAVLSILRSSAVVVDDADHVLKASAPAYAFGLVRGNSVVVPELLDIVAQVRRDGQIRESDLDMPAADGGFNRTLTARVAPLGARLVLALVEDRTREKRVEAVRRDFVANVSHELKTPVGAIRLLAEAVTDASDDPEAVQRFANRMLTESDRLSKLVQQIIELSRLQGHDPLETPVMVDLDAAVATAVDTSAMEAAAREIVVESRGEHGLEVYGSQEQIGAAISNLVANAVAYSNAGSRVVVTTRAEGAQAHISVVDQGIGIPAEDIDRIFERFYRVDPARHRSTGGTGLGLSIVKHVAATHGGDISVWSVQGQGSTFTLTLPRNSEPVQTGTGTTPVEVVAPAQTPPPDLVSTPDAHHTTSTTHRRDHPA</sequence>
<dbReference type="SUPFAM" id="SSF47384">
    <property type="entry name" value="Homodimeric domain of signal transducing histidine kinase"/>
    <property type="match status" value="1"/>
</dbReference>
<evidence type="ECO:0000256" key="4">
    <source>
        <dbReference type="ARBA" id="ARBA00022553"/>
    </source>
</evidence>
<evidence type="ECO:0000256" key="2">
    <source>
        <dbReference type="ARBA" id="ARBA00004236"/>
    </source>
</evidence>
<name>A0ABP5IRJ4_9ACTN</name>
<keyword evidence="5" id="KW-0808">Transferase</keyword>
<keyword evidence="12" id="KW-1185">Reference proteome</keyword>
<dbReference type="SMART" id="SM00388">
    <property type="entry name" value="HisKA"/>
    <property type="match status" value="1"/>
</dbReference>
<dbReference type="Gene3D" id="3.30.565.10">
    <property type="entry name" value="Histidine kinase-like ATPase, C-terminal domain"/>
    <property type="match status" value="1"/>
</dbReference>
<dbReference type="PROSITE" id="PS50109">
    <property type="entry name" value="HIS_KIN"/>
    <property type="match status" value="1"/>
</dbReference>
<dbReference type="InterPro" id="IPR036097">
    <property type="entry name" value="HisK_dim/P_sf"/>
</dbReference>
<dbReference type="PANTHER" id="PTHR45453:SF1">
    <property type="entry name" value="PHOSPHATE REGULON SENSOR PROTEIN PHOR"/>
    <property type="match status" value="1"/>
</dbReference>
<evidence type="ECO:0000313" key="12">
    <source>
        <dbReference type="Proteomes" id="UP001501161"/>
    </source>
</evidence>
<feature type="domain" description="Histidine kinase" evidence="10">
    <location>
        <begin position="152"/>
        <end position="368"/>
    </location>
</feature>
<dbReference type="InterPro" id="IPR005467">
    <property type="entry name" value="His_kinase_dom"/>
</dbReference>
<comment type="catalytic activity">
    <reaction evidence="1">
        <text>ATP + protein L-histidine = ADP + protein N-phospho-L-histidine.</text>
        <dbReference type="EC" id="2.7.13.3"/>
    </reaction>
</comment>
<evidence type="ECO:0000256" key="1">
    <source>
        <dbReference type="ARBA" id="ARBA00000085"/>
    </source>
</evidence>
<dbReference type="InterPro" id="IPR003661">
    <property type="entry name" value="HisK_dim/P_dom"/>
</dbReference>
<evidence type="ECO:0000256" key="8">
    <source>
        <dbReference type="ARBA" id="ARBA00039401"/>
    </source>
</evidence>
<evidence type="ECO:0000256" key="3">
    <source>
        <dbReference type="ARBA" id="ARBA00012438"/>
    </source>
</evidence>
<dbReference type="EC" id="2.7.13.3" evidence="3"/>
<comment type="subcellular location">
    <subcellularLocation>
        <location evidence="2">Cell membrane</location>
    </subcellularLocation>
</comment>
<dbReference type="InterPro" id="IPR003594">
    <property type="entry name" value="HATPase_dom"/>
</dbReference>
<evidence type="ECO:0000256" key="6">
    <source>
        <dbReference type="ARBA" id="ARBA00022777"/>
    </source>
</evidence>
<dbReference type="Proteomes" id="UP001501161">
    <property type="component" value="Unassembled WGS sequence"/>
</dbReference>
<proteinExistence type="predicted"/>
<feature type="region of interest" description="Disordered" evidence="9">
    <location>
        <begin position="383"/>
        <end position="413"/>
    </location>
</feature>
<gene>
    <name evidence="11" type="ORF">GCM10009726_17760</name>
</gene>
<protein>
    <recommendedName>
        <fullName evidence="8">Sensor-like histidine kinase SenX3</fullName>
        <ecNumber evidence="3">2.7.13.3</ecNumber>
    </recommendedName>
</protein>
<dbReference type="Gene3D" id="1.10.287.130">
    <property type="match status" value="1"/>
</dbReference>
<keyword evidence="11" id="KW-0547">Nucleotide-binding</keyword>
<dbReference type="GO" id="GO:0005524">
    <property type="term" value="F:ATP binding"/>
    <property type="evidence" value="ECO:0007669"/>
    <property type="project" value="UniProtKB-KW"/>
</dbReference>
<dbReference type="InterPro" id="IPR050351">
    <property type="entry name" value="BphY/WalK/GraS-like"/>
</dbReference>